<feature type="compositionally biased region" description="Low complexity" evidence="1">
    <location>
        <begin position="371"/>
        <end position="383"/>
    </location>
</feature>
<evidence type="ECO:0000313" key="3">
    <source>
        <dbReference type="Proteomes" id="UP001189429"/>
    </source>
</evidence>
<reference evidence="2" key="1">
    <citation type="submission" date="2023-10" db="EMBL/GenBank/DDBJ databases">
        <authorList>
            <person name="Chen Y."/>
            <person name="Shah S."/>
            <person name="Dougan E. K."/>
            <person name="Thang M."/>
            <person name="Chan C."/>
        </authorList>
    </citation>
    <scope>NUCLEOTIDE SEQUENCE [LARGE SCALE GENOMIC DNA]</scope>
</reference>
<sequence length="446" mass="48184">MAGELRMEQDLKLNSEWAGFDLMKLGGQFTPKIYWRGDIVLVSGCITTVAPMKNQAGWDLTVCWVDPRGSPPSNISHLAPTAMSRYEGIYQCGTSMMLRSDGRITINFSKSTNPMVLHFSGLACVISHEEPIPIPIAQYALRDWLMQMSKSKPQEGQEDWALHPEESNPPALRKCGSYVFLQGELQEAVYGPLAQHVALLPEGFRPRREIRCLASLLRQEDDVVEHSVALTIRPNGTISVQGGKVHMVDAKGNMRVLQQKKKGRLCLSGVRFSLIDGVPVQPSHLLQQASKDKADLASGKQKVDYLMGTATNKTHRDRGCHAAGRPGHVGGPPGVVNGSPPKLEAAPGPAAAGLLAAPPAVLLHPRGQRPGGEAPRGRGPVRPHLLPRGCEGGPHRAHGHPLRGRREAAGAPAPAGPRLGRPEAAVPAERGELKSGVSFYRRTVQK</sequence>
<accession>A0ABN9PEB1</accession>
<gene>
    <name evidence="2" type="ORF">PCOR1329_LOCUS2193</name>
</gene>
<comment type="caution">
    <text evidence="2">The sequence shown here is derived from an EMBL/GenBank/DDBJ whole genome shotgun (WGS) entry which is preliminary data.</text>
</comment>
<feature type="compositionally biased region" description="Low complexity" evidence="1">
    <location>
        <begin position="409"/>
        <end position="425"/>
    </location>
</feature>
<feature type="region of interest" description="Disordered" evidence="1">
    <location>
        <begin position="365"/>
        <end position="431"/>
    </location>
</feature>
<proteinExistence type="predicted"/>
<protein>
    <recommendedName>
        <fullName evidence="4">Altered inheritance of mitochondria protein 24, mitochondrial</fullName>
    </recommendedName>
</protein>
<keyword evidence="3" id="KW-1185">Reference proteome</keyword>
<evidence type="ECO:0000313" key="2">
    <source>
        <dbReference type="EMBL" id="CAK0791228.1"/>
    </source>
</evidence>
<dbReference type="EMBL" id="CAUYUJ010000547">
    <property type="protein sequence ID" value="CAK0791228.1"/>
    <property type="molecule type" value="Genomic_DNA"/>
</dbReference>
<dbReference type="Proteomes" id="UP001189429">
    <property type="component" value="Unassembled WGS sequence"/>
</dbReference>
<name>A0ABN9PEB1_9DINO</name>
<organism evidence="2 3">
    <name type="scientific">Prorocentrum cordatum</name>
    <dbReference type="NCBI Taxonomy" id="2364126"/>
    <lineage>
        <taxon>Eukaryota</taxon>
        <taxon>Sar</taxon>
        <taxon>Alveolata</taxon>
        <taxon>Dinophyceae</taxon>
        <taxon>Prorocentrales</taxon>
        <taxon>Prorocentraceae</taxon>
        <taxon>Prorocentrum</taxon>
    </lineage>
</organism>
<evidence type="ECO:0000256" key="1">
    <source>
        <dbReference type="SAM" id="MobiDB-lite"/>
    </source>
</evidence>
<evidence type="ECO:0008006" key="4">
    <source>
        <dbReference type="Google" id="ProtNLM"/>
    </source>
</evidence>